<evidence type="ECO:0000313" key="3">
    <source>
        <dbReference type="EMBL" id="GAA4836901.1"/>
    </source>
</evidence>
<gene>
    <name evidence="3" type="ORF">GCM10023331_22640</name>
</gene>
<dbReference type="Proteomes" id="UP001500298">
    <property type="component" value="Unassembled WGS sequence"/>
</dbReference>
<dbReference type="PANTHER" id="PTHR31605">
    <property type="entry name" value="GLYCEROL-3-PHOSPHATE O-ACYLTRANSFERASE 1"/>
    <property type="match status" value="1"/>
</dbReference>
<keyword evidence="1" id="KW-0812">Transmembrane</keyword>
<dbReference type="InterPro" id="IPR052744">
    <property type="entry name" value="GPAT/DAPAT"/>
</dbReference>
<evidence type="ECO:0000313" key="4">
    <source>
        <dbReference type="Proteomes" id="UP001500298"/>
    </source>
</evidence>
<evidence type="ECO:0000259" key="2">
    <source>
        <dbReference type="SMART" id="SM00563"/>
    </source>
</evidence>
<keyword evidence="1" id="KW-1133">Transmembrane helix</keyword>
<sequence>MNKQIGDHSRIYGSLKKLIALAHNQYYYRKVSIVGRENLPKKGAVILAPNHPNHLMDPLAVLFTTKGQPVFMARADIFKQGTIAKILTFLKILPIYRIRDGFKTVTDKNDLVFEIAKDHLIKERTLVIHPEGSTEGTKRLRGLKKGLARLAFQSSEDTDHTLDLKVVPVGIDYGSFSKQSTDLLVQYGKPIDLKDYISEYEENPVKTINQFTKDVQAEMKELLLHIPDQEVFEVANLYERKLLHQKSHLERIQATQQYADHLKEIKEQQPEPWKNIQAKANKLTVLLNKMGVKKRNIGQFLTPMSIKKGIGSILSAPLFLWGVLHHIIPLFLSHKVASTSKDKDAYSMFRFAVSLLSLPLFYSIYTGIIASVTDTWEVTLTYALSLPLSGLFANKMRYHFEHTYFRMKWYWTKAFNKKTAKALLEEEKELTELIYLAGNKKQLAAS</sequence>
<organism evidence="3 4">
    <name type="scientific">Algivirga pacifica</name>
    <dbReference type="NCBI Taxonomy" id="1162670"/>
    <lineage>
        <taxon>Bacteria</taxon>
        <taxon>Pseudomonadati</taxon>
        <taxon>Bacteroidota</taxon>
        <taxon>Cytophagia</taxon>
        <taxon>Cytophagales</taxon>
        <taxon>Flammeovirgaceae</taxon>
        <taxon>Algivirga</taxon>
    </lineage>
</organism>
<comment type="caution">
    <text evidence="3">The sequence shown here is derived from an EMBL/GenBank/DDBJ whole genome shotgun (WGS) entry which is preliminary data.</text>
</comment>
<dbReference type="EMBL" id="BAABJX010000033">
    <property type="protein sequence ID" value="GAA4836901.1"/>
    <property type="molecule type" value="Genomic_DNA"/>
</dbReference>
<dbReference type="SMART" id="SM00563">
    <property type="entry name" value="PlsC"/>
    <property type="match status" value="1"/>
</dbReference>
<evidence type="ECO:0000256" key="1">
    <source>
        <dbReference type="SAM" id="Phobius"/>
    </source>
</evidence>
<dbReference type="Pfam" id="PF01553">
    <property type="entry name" value="Acyltransferase"/>
    <property type="match status" value="1"/>
</dbReference>
<keyword evidence="4" id="KW-1185">Reference proteome</keyword>
<feature type="transmembrane region" description="Helical" evidence="1">
    <location>
        <begin position="379"/>
        <end position="398"/>
    </location>
</feature>
<protein>
    <recommendedName>
        <fullName evidence="2">Phospholipid/glycerol acyltransferase domain-containing protein</fullName>
    </recommendedName>
</protein>
<dbReference type="RefSeq" id="WP_345371856.1">
    <property type="nucleotide sequence ID" value="NZ_BAABJX010000033.1"/>
</dbReference>
<feature type="domain" description="Phospholipid/glycerol acyltransferase" evidence="2">
    <location>
        <begin position="45"/>
        <end position="174"/>
    </location>
</feature>
<feature type="transmembrane region" description="Helical" evidence="1">
    <location>
        <begin position="353"/>
        <end position="373"/>
    </location>
</feature>
<dbReference type="SUPFAM" id="SSF69593">
    <property type="entry name" value="Glycerol-3-phosphate (1)-acyltransferase"/>
    <property type="match status" value="1"/>
</dbReference>
<keyword evidence="1" id="KW-0472">Membrane</keyword>
<proteinExistence type="predicted"/>
<feature type="transmembrane region" description="Helical" evidence="1">
    <location>
        <begin position="309"/>
        <end position="332"/>
    </location>
</feature>
<dbReference type="PANTHER" id="PTHR31605:SF0">
    <property type="entry name" value="GLYCEROL-3-PHOSPHATE O-ACYLTRANSFERASE 1"/>
    <property type="match status" value="1"/>
</dbReference>
<accession>A0ABP9DAL7</accession>
<reference evidence="4" key="1">
    <citation type="journal article" date="2019" name="Int. J. Syst. Evol. Microbiol.">
        <title>The Global Catalogue of Microorganisms (GCM) 10K type strain sequencing project: providing services to taxonomists for standard genome sequencing and annotation.</title>
        <authorList>
            <consortium name="The Broad Institute Genomics Platform"/>
            <consortium name="The Broad Institute Genome Sequencing Center for Infectious Disease"/>
            <person name="Wu L."/>
            <person name="Ma J."/>
        </authorList>
    </citation>
    <scope>NUCLEOTIDE SEQUENCE [LARGE SCALE GENOMIC DNA]</scope>
    <source>
        <strain evidence="4">JCM 18326</strain>
    </source>
</reference>
<dbReference type="InterPro" id="IPR002123">
    <property type="entry name" value="Plipid/glycerol_acylTrfase"/>
</dbReference>
<name>A0ABP9DAL7_9BACT</name>